<dbReference type="SUPFAM" id="SSF90123">
    <property type="entry name" value="ABC transporter transmembrane region"/>
    <property type="match status" value="1"/>
</dbReference>
<dbReference type="Pfam" id="PF00005">
    <property type="entry name" value="ABC_tran"/>
    <property type="match status" value="1"/>
</dbReference>
<feature type="transmembrane region" description="Helical" evidence="7">
    <location>
        <begin position="67"/>
        <end position="87"/>
    </location>
</feature>
<organism evidence="10 11">
    <name type="scientific">Kitasatospora aburaviensis</name>
    <dbReference type="NCBI Taxonomy" id="67265"/>
    <lineage>
        <taxon>Bacteria</taxon>
        <taxon>Bacillati</taxon>
        <taxon>Actinomycetota</taxon>
        <taxon>Actinomycetes</taxon>
        <taxon>Kitasatosporales</taxon>
        <taxon>Streptomycetaceae</taxon>
        <taxon>Kitasatospora</taxon>
    </lineage>
</organism>
<dbReference type="InterPro" id="IPR017871">
    <property type="entry name" value="ABC_transporter-like_CS"/>
</dbReference>
<dbReference type="GO" id="GO:0005524">
    <property type="term" value="F:ATP binding"/>
    <property type="evidence" value="ECO:0007669"/>
    <property type="project" value="UniProtKB-KW"/>
</dbReference>
<keyword evidence="6 7" id="KW-0472">Membrane</keyword>
<evidence type="ECO:0000256" key="1">
    <source>
        <dbReference type="ARBA" id="ARBA00004651"/>
    </source>
</evidence>
<evidence type="ECO:0000256" key="2">
    <source>
        <dbReference type="ARBA" id="ARBA00022692"/>
    </source>
</evidence>
<evidence type="ECO:0000313" key="10">
    <source>
        <dbReference type="EMBL" id="MFC5884253.1"/>
    </source>
</evidence>
<evidence type="ECO:0000256" key="7">
    <source>
        <dbReference type="SAM" id="Phobius"/>
    </source>
</evidence>
<keyword evidence="5 7" id="KW-1133">Transmembrane helix</keyword>
<evidence type="ECO:0000313" key="11">
    <source>
        <dbReference type="Proteomes" id="UP001596067"/>
    </source>
</evidence>
<feature type="transmembrane region" description="Helical" evidence="7">
    <location>
        <begin position="160"/>
        <end position="184"/>
    </location>
</feature>
<evidence type="ECO:0000256" key="4">
    <source>
        <dbReference type="ARBA" id="ARBA00022840"/>
    </source>
</evidence>
<dbReference type="PANTHER" id="PTHR24221">
    <property type="entry name" value="ATP-BINDING CASSETTE SUB-FAMILY B"/>
    <property type="match status" value="1"/>
</dbReference>
<dbReference type="InterPro" id="IPR039421">
    <property type="entry name" value="Type_1_exporter"/>
</dbReference>
<dbReference type="EMBL" id="JBHSOD010000003">
    <property type="protein sequence ID" value="MFC5884253.1"/>
    <property type="molecule type" value="Genomic_DNA"/>
</dbReference>
<feature type="domain" description="ABC transmembrane type-1" evidence="9">
    <location>
        <begin position="29"/>
        <end position="316"/>
    </location>
</feature>
<feature type="transmembrane region" description="Helical" evidence="7">
    <location>
        <begin position="255"/>
        <end position="278"/>
    </location>
</feature>
<evidence type="ECO:0000256" key="6">
    <source>
        <dbReference type="ARBA" id="ARBA00023136"/>
    </source>
</evidence>
<dbReference type="InterPro" id="IPR003439">
    <property type="entry name" value="ABC_transporter-like_ATP-bd"/>
</dbReference>
<keyword evidence="11" id="KW-1185">Reference proteome</keyword>
<keyword evidence="2 7" id="KW-0812">Transmembrane</keyword>
<proteinExistence type="predicted"/>
<dbReference type="SMART" id="SM00382">
    <property type="entry name" value="AAA"/>
    <property type="match status" value="1"/>
</dbReference>
<gene>
    <name evidence="10" type="ORF">ACFP0N_04525</name>
</gene>
<comment type="subcellular location">
    <subcellularLocation>
        <location evidence="1">Cell membrane</location>
        <topology evidence="1">Multi-pass membrane protein</topology>
    </subcellularLocation>
</comment>
<keyword evidence="4 10" id="KW-0067">ATP-binding</keyword>
<dbReference type="PROSITE" id="PS00211">
    <property type="entry name" value="ABC_TRANSPORTER_1"/>
    <property type="match status" value="1"/>
</dbReference>
<evidence type="ECO:0000259" key="8">
    <source>
        <dbReference type="PROSITE" id="PS50893"/>
    </source>
</evidence>
<dbReference type="PANTHER" id="PTHR24221:SF646">
    <property type="entry name" value="HAEMOLYSIN SECRETION ATP-BINDING PROTEIN"/>
    <property type="match status" value="1"/>
</dbReference>
<dbReference type="SUPFAM" id="SSF52540">
    <property type="entry name" value="P-loop containing nucleoside triphosphate hydrolases"/>
    <property type="match status" value="1"/>
</dbReference>
<dbReference type="InterPro" id="IPR003593">
    <property type="entry name" value="AAA+_ATPase"/>
</dbReference>
<dbReference type="InterPro" id="IPR036640">
    <property type="entry name" value="ABC1_TM_sf"/>
</dbReference>
<dbReference type="Proteomes" id="UP001596067">
    <property type="component" value="Unassembled WGS sequence"/>
</dbReference>
<dbReference type="InterPro" id="IPR011527">
    <property type="entry name" value="ABC1_TM_dom"/>
</dbReference>
<dbReference type="PROSITE" id="PS50893">
    <property type="entry name" value="ABC_TRANSPORTER_2"/>
    <property type="match status" value="1"/>
</dbReference>
<comment type="caution">
    <text evidence="10">The sequence shown here is derived from an EMBL/GenBank/DDBJ whole genome shotgun (WGS) entry which is preliminary data.</text>
</comment>
<feature type="domain" description="ABC transporter" evidence="8">
    <location>
        <begin position="348"/>
        <end position="594"/>
    </location>
</feature>
<dbReference type="RefSeq" id="WP_313767732.1">
    <property type="nucleotide sequence ID" value="NZ_BAAAVH010000050.1"/>
</dbReference>
<evidence type="ECO:0000259" key="9">
    <source>
        <dbReference type="PROSITE" id="PS50929"/>
    </source>
</evidence>
<evidence type="ECO:0000256" key="3">
    <source>
        <dbReference type="ARBA" id="ARBA00022741"/>
    </source>
</evidence>
<evidence type="ECO:0000256" key="5">
    <source>
        <dbReference type="ARBA" id="ARBA00022989"/>
    </source>
</evidence>
<accession>A0ABW1EQG6</accession>
<reference evidence="11" key="1">
    <citation type="journal article" date="2019" name="Int. J. Syst. Evol. Microbiol.">
        <title>The Global Catalogue of Microorganisms (GCM) 10K type strain sequencing project: providing services to taxonomists for standard genome sequencing and annotation.</title>
        <authorList>
            <consortium name="The Broad Institute Genomics Platform"/>
            <consortium name="The Broad Institute Genome Sequencing Center for Infectious Disease"/>
            <person name="Wu L."/>
            <person name="Ma J."/>
        </authorList>
    </citation>
    <scope>NUCLEOTIDE SEQUENCE [LARGE SCALE GENOMIC DNA]</scope>
    <source>
        <strain evidence="11">CGMCC 4.1469</strain>
    </source>
</reference>
<feature type="transmembrane region" description="Helical" evidence="7">
    <location>
        <begin position="290"/>
        <end position="311"/>
    </location>
</feature>
<dbReference type="Gene3D" id="1.20.1560.10">
    <property type="entry name" value="ABC transporter type 1, transmembrane domain"/>
    <property type="match status" value="1"/>
</dbReference>
<name>A0ABW1EQG6_9ACTN</name>
<dbReference type="InterPro" id="IPR027417">
    <property type="entry name" value="P-loop_NTPase"/>
</dbReference>
<dbReference type="PROSITE" id="PS50929">
    <property type="entry name" value="ABC_TM1F"/>
    <property type="match status" value="1"/>
</dbReference>
<keyword evidence="3" id="KW-0547">Nucleotide-binding</keyword>
<protein>
    <submittedName>
        <fullName evidence="10">ABC transporter ATP-binding protein</fullName>
    </submittedName>
</protein>
<sequence length="660" mass="69891">MTVLGRVRTAAAALRLGWRASRGGILLQLLLALLTGALPAAMAYVTKLLVDDLAGAGGPGAADGTRVAWLAAAGAALAGATAVLNHVTALITATLGRAVNIEVQDRLYERVNAYRGLRPFEDPATQDRIRLAETAAQGAPHDVLDFLLDSVRSTATITGFLGTVLVFWPPMGALLVLCVAVSVAGHLRTSRGMADTAAAVVPAARRQYFYRMLLTDPRAAKELRLFGTGQLFRQRALDGLRETSGAGLAALRRSVLVQSGLALLTAAAAGTAAVVVARQVLAGRITLGDMTLFTAAVAAVQGALSSIVMQLGRAEEALRLFGHYLALLGSPADLPDGTHVPAPLREGITFEDVWFRYTPDAPWALRGVDLHLPHGRAVGLVGVNGAGKSTLVKLLCRFYDPERGRILWDGADIRTMPVDELRRRIGATFQDFMTYDLTAAENIGLGAPEHREDLDRIRAAAARAGIDRSLERLPRGYRTLLSRTFTDEDEQNGVSLSGGQWQRVALARSLMREDAELLVLDEPSSGLDALAEREVHQALRSHRAGRTSLLISHRLAALREADLIVVLFEGRVVERGGHDELVALGGRYAELFAAQAEGYREAGDAAVDGEGTAAAVGPGAVPRADAAARAGTAVRDGVTVRAGADARPPRVAAARAEGVR</sequence>
<dbReference type="Gene3D" id="3.40.50.300">
    <property type="entry name" value="P-loop containing nucleotide triphosphate hydrolases"/>
    <property type="match status" value="1"/>
</dbReference>